<sequence>MSTALQVSQTWPDNGFAGIDNLVIFGDSYSSVGYSSGEPHPTAANPLGVPYPGQDLWTDVTGSDKYPQLQPNWVGALISKYVPGQKYVEYHQRSSILVYDYAVGGDSVAGVGHQINRQFIPHAGQRPDWAPWASEDTLFVTWVGINDLAFSSDSSSLLKILFSHQKQLYEVGARNFLLIDCPPIDRSPAFAAAVKNRLKSRYTDWNVALRSSIASFASECSDATILVYSSHETFSRVLDDPVGHDFHEADAGSKAGKGIWMDHLHPTSKMHDFVARDLAAFLGTVVKADDVTA</sequence>
<protein>
    <submittedName>
        <fullName evidence="1">Carbohydrate esterase family 16 protein</fullName>
    </submittedName>
</protein>
<name>A0A0C3G958_PILCF</name>
<dbReference type="AlphaFoldDB" id="A0A0C3G958"/>
<dbReference type="STRING" id="765440.A0A0C3G958"/>
<evidence type="ECO:0000313" key="1">
    <source>
        <dbReference type="EMBL" id="KIM87161.1"/>
    </source>
</evidence>
<dbReference type="InParanoid" id="A0A0C3G958"/>
<dbReference type="HOGENOM" id="CLU_015101_4_1_1"/>
<dbReference type="EMBL" id="KN832980">
    <property type="protein sequence ID" value="KIM87161.1"/>
    <property type="molecule type" value="Genomic_DNA"/>
</dbReference>
<dbReference type="Gene3D" id="3.40.50.1110">
    <property type="entry name" value="SGNH hydrolase"/>
    <property type="match status" value="1"/>
</dbReference>
<dbReference type="SUPFAM" id="SSF52266">
    <property type="entry name" value="SGNH hydrolase"/>
    <property type="match status" value="1"/>
</dbReference>
<dbReference type="OrthoDB" id="1600564at2759"/>
<dbReference type="Pfam" id="PF00657">
    <property type="entry name" value="Lipase_GDSL"/>
    <property type="match status" value="1"/>
</dbReference>
<dbReference type="InterPro" id="IPR001087">
    <property type="entry name" value="GDSL"/>
</dbReference>
<gene>
    <name evidence="1" type="ORF">PILCRDRAFT_64048</name>
</gene>
<keyword evidence="2" id="KW-1185">Reference proteome</keyword>
<organism evidence="1 2">
    <name type="scientific">Piloderma croceum (strain F 1598)</name>
    <dbReference type="NCBI Taxonomy" id="765440"/>
    <lineage>
        <taxon>Eukaryota</taxon>
        <taxon>Fungi</taxon>
        <taxon>Dikarya</taxon>
        <taxon>Basidiomycota</taxon>
        <taxon>Agaricomycotina</taxon>
        <taxon>Agaricomycetes</taxon>
        <taxon>Agaricomycetidae</taxon>
        <taxon>Atheliales</taxon>
        <taxon>Atheliaceae</taxon>
        <taxon>Piloderma</taxon>
    </lineage>
</organism>
<reference evidence="1 2" key="1">
    <citation type="submission" date="2014-04" db="EMBL/GenBank/DDBJ databases">
        <authorList>
            <consortium name="DOE Joint Genome Institute"/>
            <person name="Kuo A."/>
            <person name="Tarkka M."/>
            <person name="Buscot F."/>
            <person name="Kohler A."/>
            <person name="Nagy L.G."/>
            <person name="Floudas D."/>
            <person name="Copeland A."/>
            <person name="Barry K.W."/>
            <person name="Cichocki N."/>
            <person name="Veneault-Fourrey C."/>
            <person name="LaButti K."/>
            <person name="Lindquist E.A."/>
            <person name="Lipzen A."/>
            <person name="Lundell T."/>
            <person name="Morin E."/>
            <person name="Murat C."/>
            <person name="Sun H."/>
            <person name="Tunlid A."/>
            <person name="Henrissat B."/>
            <person name="Grigoriev I.V."/>
            <person name="Hibbett D.S."/>
            <person name="Martin F."/>
            <person name="Nordberg H.P."/>
            <person name="Cantor M.N."/>
            <person name="Hua S.X."/>
        </authorList>
    </citation>
    <scope>NUCLEOTIDE SEQUENCE [LARGE SCALE GENOMIC DNA]</scope>
    <source>
        <strain evidence="1 2">F 1598</strain>
    </source>
</reference>
<accession>A0A0C3G958</accession>
<dbReference type="InterPro" id="IPR036514">
    <property type="entry name" value="SGNH_hydro_sf"/>
</dbReference>
<dbReference type="Proteomes" id="UP000054166">
    <property type="component" value="Unassembled WGS sequence"/>
</dbReference>
<evidence type="ECO:0000313" key="2">
    <source>
        <dbReference type="Proteomes" id="UP000054166"/>
    </source>
</evidence>
<dbReference type="GO" id="GO:0016788">
    <property type="term" value="F:hydrolase activity, acting on ester bonds"/>
    <property type="evidence" value="ECO:0007669"/>
    <property type="project" value="InterPro"/>
</dbReference>
<reference evidence="2" key="2">
    <citation type="submission" date="2015-01" db="EMBL/GenBank/DDBJ databases">
        <title>Evolutionary Origins and Diversification of the Mycorrhizal Mutualists.</title>
        <authorList>
            <consortium name="DOE Joint Genome Institute"/>
            <consortium name="Mycorrhizal Genomics Consortium"/>
            <person name="Kohler A."/>
            <person name="Kuo A."/>
            <person name="Nagy L.G."/>
            <person name="Floudas D."/>
            <person name="Copeland A."/>
            <person name="Barry K.W."/>
            <person name="Cichocki N."/>
            <person name="Veneault-Fourrey C."/>
            <person name="LaButti K."/>
            <person name="Lindquist E.A."/>
            <person name="Lipzen A."/>
            <person name="Lundell T."/>
            <person name="Morin E."/>
            <person name="Murat C."/>
            <person name="Riley R."/>
            <person name="Ohm R."/>
            <person name="Sun H."/>
            <person name="Tunlid A."/>
            <person name="Henrissat B."/>
            <person name="Grigoriev I.V."/>
            <person name="Hibbett D.S."/>
            <person name="Martin F."/>
        </authorList>
    </citation>
    <scope>NUCLEOTIDE SEQUENCE [LARGE SCALE GENOMIC DNA]</scope>
    <source>
        <strain evidence="2">F 1598</strain>
    </source>
</reference>
<proteinExistence type="predicted"/>